<evidence type="ECO:0000256" key="1">
    <source>
        <dbReference type="ARBA" id="ARBA00022723"/>
    </source>
</evidence>
<gene>
    <name evidence="4" type="ORF">OLC1_LOCUS6421</name>
</gene>
<dbReference type="InterPro" id="IPR026992">
    <property type="entry name" value="DIOX_N"/>
</dbReference>
<dbReference type="InterPro" id="IPR027443">
    <property type="entry name" value="IPNS-like_sf"/>
</dbReference>
<dbReference type="GO" id="GO:0046872">
    <property type="term" value="F:metal ion binding"/>
    <property type="evidence" value="ECO:0007669"/>
    <property type="project" value="UniProtKB-KW"/>
</dbReference>
<accession>A0AAV1CLR9</accession>
<keyword evidence="1" id="KW-0479">Metal-binding</keyword>
<dbReference type="Gene3D" id="2.60.120.330">
    <property type="entry name" value="B-lactam Antibiotic, Isopenicillin N Synthase, Chain"/>
    <property type="match status" value="1"/>
</dbReference>
<dbReference type="GO" id="GO:0016706">
    <property type="term" value="F:2-oxoglutarate-dependent dioxygenase activity"/>
    <property type="evidence" value="ECO:0007669"/>
    <property type="project" value="UniProtKB-ARBA"/>
</dbReference>
<dbReference type="AlphaFoldDB" id="A0AAV1CLR9"/>
<reference evidence="4" key="1">
    <citation type="submission" date="2023-03" db="EMBL/GenBank/DDBJ databases">
        <authorList>
            <person name="Julca I."/>
        </authorList>
    </citation>
    <scope>NUCLEOTIDE SEQUENCE</scope>
</reference>
<dbReference type="PANTHER" id="PTHR47991">
    <property type="entry name" value="OXOGLUTARATE/IRON-DEPENDENT DIOXYGENASE"/>
    <property type="match status" value="1"/>
</dbReference>
<dbReference type="Proteomes" id="UP001161247">
    <property type="component" value="Chromosome 2"/>
</dbReference>
<protein>
    <submittedName>
        <fullName evidence="4">OLC1v1031401C1</fullName>
    </submittedName>
</protein>
<dbReference type="InterPro" id="IPR050295">
    <property type="entry name" value="Plant_2OG-oxidoreductases"/>
</dbReference>
<dbReference type="Pfam" id="PF14226">
    <property type="entry name" value="DIOX_N"/>
    <property type="match status" value="1"/>
</dbReference>
<keyword evidence="5" id="KW-1185">Reference proteome</keyword>
<evidence type="ECO:0000259" key="3">
    <source>
        <dbReference type="Pfam" id="PF14226"/>
    </source>
</evidence>
<evidence type="ECO:0000313" key="4">
    <source>
        <dbReference type="EMBL" id="CAI9095447.1"/>
    </source>
</evidence>
<organism evidence="4 5">
    <name type="scientific">Oldenlandia corymbosa var. corymbosa</name>
    <dbReference type="NCBI Taxonomy" id="529605"/>
    <lineage>
        <taxon>Eukaryota</taxon>
        <taxon>Viridiplantae</taxon>
        <taxon>Streptophyta</taxon>
        <taxon>Embryophyta</taxon>
        <taxon>Tracheophyta</taxon>
        <taxon>Spermatophyta</taxon>
        <taxon>Magnoliopsida</taxon>
        <taxon>eudicotyledons</taxon>
        <taxon>Gunneridae</taxon>
        <taxon>Pentapetalae</taxon>
        <taxon>asterids</taxon>
        <taxon>lamiids</taxon>
        <taxon>Gentianales</taxon>
        <taxon>Rubiaceae</taxon>
        <taxon>Rubioideae</taxon>
        <taxon>Spermacoceae</taxon>
        <taxon>Hedyotis-Oldenlandia complex</taxon>
        <taxon>Oldenlandia</taxon>
    </lineage>
</organism>
<evidence type="ECO:0000256" key="2">
    <source>
        <dbReference type="ARBA" id="ARBA00023004"/>
    </source>
</evidence>
<sequence>MEISESQSVNRTAPSLPLGNVQELASHNLKEIPSRYIRPEMQTDVVSVNESSQIPVIDLRKLEAGDAGYQTEMSKLHQACKDWGFFLLTHHGATSTIEKMKVDLQQFFKLPLQEKKIYAKLPNNPEGYGQALVFSDDHKLDWNDMLYIYSLPESSRNMRFWPNNPSSFRFVIPDFVPDDFINTRMSRIMYSF</sequence>
<evidence type="ECO:0000313" key="5">
    <source>
        <dbReference type="Proteomes" id="UP001161247"/>
    </source>
</evidence>
<feature type="domain" description="Non-haem dioxygenase N-terminal" evidence="3">
    <location>
        <begin position="54"/>
        <end position="164"/>
    </location>
</feature>
<keyword evidence="2" id="KW-0408">Iron</keyword>
<name>A0AAV1CLR9_OLDCO</name>
<proteinExistence type="predicted"/>
<dbReference type="SUPFAM" id="SSF51197">
    <property type="entry name" value="Clavaminate synthase-like"/>
    <property type="match status" value="1"/>
</dbReference>
<dbReference type="EMBL" id="OX459119">
    <property type="protein sequence ID" value="CAI9095447.1"/>
    <property type="molecule type" value="Genomic_DNA"/>
</dbReference>